<comment type="cofactor">
    <cofactor evidence="1">
        <name>Mg(2+)</name>
        <dbReference type="ChEBI" id="CHEBI:18420"/>
    </cofactor>
</comment>
<dbReference type="InterPro" id="IPR019974">
    <property type="entry name" value="XPG_CS"/>
</dbReference>
<dbReference type="Pfam" id="PF00867">
    <property type="entry name" value="XPG_I"/>
    <property type="match status" value="1"/>
</dbReference>
<keyword evidence="6" id="KW-0255">Endonuclease</keyword>
<dbReference type="AlphaFoldDB" id="A0A8B7YZA3"/>
<evidence type="ECO:0000259" key="14">
    <source>
        <dbReference type="SMART" id="SM00484"/>
    </source>
</evidence>
<dbReference type="SMART" id="SM00484">
    <property type="entry name" value="XPGI"/>
    <property type="match status" value="1"/>
</dbReference>
<keyword evidence="8" id="KW-0378">Hydrolase</keyword>
<evidence type="ECO:0000256" key="5">
    <source>
        <dbReference type="ARBA" id="ARBA00022723"/>
    </source>
</evidence>
<reference evidence="17" key="1">
    <citation type="submission" date="2025-08" db="UniProtKB">
        <authorList>
            <consortium name="RefSeq"/>
        </authorList>
    </citation>
    <scope>IDENTIFICATION</scope>
</reference>
<feature type="domain" description="XPG N-terminal" evidence="15">
    <location>
        <begin position="1"/>
        <end position="98"/>
    </location>
</feature>
<dbReference type="CDD" id="cd09868">
    <property type="entry name" value="PIN_XPG_RAD2"/>
    <property type="match status" value="2"/>
</dbReference>
<evidence type="ECO:0000259" key="15">
    <source>
        <dbReference type="SMART" id="SM00485"/>
    </source>
</evidence>
<dbReference type="PANTHER" id="PTHR16171:SF7">
    <property type="entry name" value="DNA REPAIR PROTEIN RAD2"/>
    <property type="match status" value="1"/>
</dbReference>
<keyword evidence="7" id="KW-0227">DNA damage</keyword>
<feature type="compositionally biased region" description="Basic residues" evidence="13">
    <location>
        <begin position="994"/>
        <end position="1009"/>
    </location>
</feature>
<dbReference type="InterPro" id="IPR036279">
    <property type="entry name" value="5-3_exonuclease_C_sf"/>
</dbReference>
<dbReference type="FunFam" id="1.10.150.20:FF:000030">
    <property type="entry name" value="Flap endonuclease GEN-like 1"/>
    <property type="match status" value="1"/>
</dbReference>
<feature type="compositionally biased region" description="Polar residues" evidence="13">
    <location>
        <begin position="1217"/>
        <end position="1226"/>
    </location>
</feature>
<evidence type="ECO:0000256" key="2">
    <source>
        <dbReference type="ARBA" id="ARBA00004123"/>
    </source>
</evidence>
<evidence type="ECO:0000256" key="1">
    <source>
        <dbReference type="ARBA" id="ARBA00001946"/>
    </source>
</evidence>
<dbReference type="InterPro" id="IPR001044">
    <property type="entry name" value="XPG/Rad2_eukaryotes"/>
</dbReference>
<keyword evidence="16" id="KW-1185">Reference proteome</keyword>
<dbReference type="InterPro" id="IPR008918">
    <property type="entry name" value="HhH2"/>
</dbReference>
<evidence type="ECO:0000256" key="8">
    <source>
        <dbReference type="ARBA" id="ARBA00022801"/>
    </source>
</evidence>
<comment type="similarity">
    <text evidence="12">Belongs to the XPG/RAD2 endonuclease family. GEN subfamily.</text>
</comment>
<dbReference type="SUPFAM" id="SSF88723">
    <property type="entry name" value="PIN domain-like"/>
    <property type="match status" value="1"/>
</dbReference>
<keyword evidence="11" id="KW-0539">Nucleus</keyword>
<feature type="compositionally biased region" description="Basic and acidic residues" evidence="13">
    <location>
        <begin position="331"/>
        <end position="340"/>
    </location>
</feature>
<dbReference type="SMART" id="SM00279">
    <property type="entry name" value="HhH2"/>
    <property type="match status" value="1"/>
</dbReference>
<evidence type="ECO:0000313" key="16">
    <source>
        <dbReference type="Proteomes" id="UP000694845"/>
    </source>
</evidence>
<dbReference type="PRINTS" id="PR00853">
    <property type="entry name" value="XPGRADSUPER"/>
</dbReference>
<dbReference type="FunFam" id="3.40.50.1010:FF:000122">
    <property type="entry name" value="DNA repair enzyme"/>
    <property type="match status" value="1"/>
</dbReference>
<feature type="compositionally biased region" description="Basic residues" evidence="13">
    <location>
        <begin position="1184"/>
        <end position="1198"/>
    </location>
</feature>
<protein>
    <submittedName>
        <fullName evidence="17">DNA repair protein complementing XP-G cells-like isoform X1</fullName>
    </submittedName>
</protein>
<keyword evidence="4" id="KW-0540">Nuclease</keyword>
<dbReference type="GO" id="GO:0046872">
    <property type="term" value="F:metal ion binding"/>
    <property type="evidence" value="ECO:0007669"/>
    <property type="project" value="UniProtKB-KW"/>
</dbReference>
<evidence type="ECO:0000256" key="6">
    <source>
        <dbReference type="ARBA" id="ARBA00022759"/>
    </source>
</evidence>
<dbReference type="PANTHER" id="PTHR16171">
    <property type="entry name" value="DNA REPAIR PROTEIN COMPLEMENTING XP-G CELLS-RELATED"/>
    <property type="match status" value="1"/>
</dbReference>
<evidence type="ECO:0000256" key="13">
    <source>
        <dbReference type="SAM" id="MobiDB-lite"/>
    </source>
</evidence>
<dbReference type="GO" id="GO:0000400">
    <property type="term" value="F:four-way junction DNA binding"/>
    <property type="evidence" value="ECO:0007669"/>
    <property type="project" value="UniProtKB-ARBA"/>
</dbReference>
<feature type="region of interest" description="Disordered" evidence="13">
    <location>
        <begin position="1123"/>
        <end position="1226"/>
    </location>
</feature>
<evidence type="ECO:0000256" key="4">
    <source>
        <dbReference type="ARBA" id="ARBA00022722"/>
    </source>
</evidence>
<dbReference type="Gene3D" id="3.40.50.1010">
    <property type="entry name" value="5'-nuclease"/>
    <property type="match status" value="2"/>
</dbReference>
<dbReference type="InterPro" id="IPR029060">
    <property type="entry name" value="PIN-like_dom_sf"/>
</dbReference>
<dbReference type="GO" id="GO:0006289">
    <property type="term" value="P:nucleotide-excision repair"/>
    <property type="evidence" value="ECO:0007669"/>
    <property type="project" value="InterPro"/>
</dbReference>
<sequence length="1226" mass="137534">MGVQGLWRLLESTGRPVSLESLEGKVLAVDVSLWLHQAMRGMRDDKGNVAANAHLHVLFSRICKLLFYRIKPVFVFDGTVPELKRQTMVARRQKREIAAGRSKRTSEKIIKNYLQSFALQAVMGKTSGSQSNTAPRLKVPAEPDMFELPSVTPAMLQDSWSESDSDDEPDPRTDHLSRYQNLNDIDIDSENFKALPPEMQHELIMEMKENKKKNSWKTMDQLPKESFDFSNYQVEKLLQKGKMTKRIDDLRKEMSERNAGAIASMLEVDTDSSHAVEAGRIMSQDLQHYLLVKRHSTKMDEDQSEEPAEGADLEVSLQLSTHDSEIQQEGQRSDDIRSHSSPEMPWESDAIIIDDNEPEVDSKGGAEIAYVIDSFSKERNSSMQSDSLSQQFVKAGEESTNTGGVVEIDLKGQSSDSFVKILRVDSLVKNVTGFLENRTEEDKKTVLNNDCQKDSTSIYLQEQKHLESGLVDEAEASRIKSDRQSQNEATSELEQMLLIELMPPKVVEGTEDLGKESLQPATPNAISIGAAKERLVAIAPSGQVIQEVSDVSKMNERQTEVADEKMMDTKDESSSDDDFVEVVDQLRNPTLEEELFSAHASVPSVDVSERSNLTLSPRHSPDIYTGEFSEPRSDAVVLETTNGRRTHQDEEIEGDETEDVDEEMLEEDNEIERLREEARQEWLEMNVDDVPQLQENLEAKRQMLQTERGKQDRVAASITDLMYAESKELLELFGIPYVESPQEAEAQCAFLDQTEQTQGTITDDSDVWLFGGCTVYKNFFSKGKDVECFKSSDVEKQMVLDRYKLIVLAMLLGSDYTDGIKGIGWVTAMEVLTQFPGQGMDLLKALKCWWDVAHEQLMPPAESQLKGKLRKLALPQSFPCQQVFDAYLSPIVDESMEEFSWQSPDLGLLRDFAKDKLGWTRTKTDEILLPVMKKLNEKGTQSKITAFFPSEGGEPRKVTSKRLKRVLRHLHNPQAAEQNEEEKKKGRRQGQSYRRSKKEATKRKTGQKKHNQDFGTVKNEAVSIETSEGGVDKDDTMNKSTDSDEDPDSSEEYITSKKIKLQSDSMESSSPSLRRSHRTSGRKANYDEDIQSPLTEFLEIEEAMTRKTEGVIPGMATNLCRNGAGDETFASHSQTEKHEENSKLSVEISDPLSRVAEPTEIRNKLSLFRSGQVKKGRGQGVKGQRGKGKGHAGLKGKGKASSLKGLGGQGHGGPRLSESSCSDSDE</sequence>
<dbReference type="InterPro" id="IPR006086">
    <property type="entry name" value="XPG-I_dom"/>
</dbReference>
<feature type="compositionally biased region" description="Low complexity" evidence="13">
    <location>
        <begin position="1063"/>
        <end position="1073"/>
    </location>
</feature>
<dbReference type="OrthoDB" id="2959108at2759"/>
<dbReference type="SMART" id="SM00485">
    <property type="entry name" value="XPGN"/>
    <property type="match status" value="1"/>
</dbReference>
<accession>A0A8B7YZA3</accession>
<organism evidence="16 17">
    <name type="scientific">Acanthaster planci</name>
    <name type="common">Crown-of-thorns starfish</name>
    <dbReference type="NCBI Taxonomy" id="133434"/>
    <lineage>
        <taxon>Eukaryota</taxon>
        <taxon>Metazoa</taxon>
        <taxon>Echinodermata</taxon>
        <taxon>Eleutherozoa</taxon>
        <taxon>Asterozoa</taxon>
        <taxon>Asteroidea</taxon>
        <taxon>Valvatacea</taxon>
        <taxon>Valvatida</taxon>
        <taxon>Acanthasteridae</taxon>
        <taxon>Acanthaster</taxon>
    </lineage>
</organism>
<keyword evidence="9" id="KW-0460">Magnesium</keyword>
<keyword evidence="5" id="KW-0479">Metal-binding</keyword>
<evidence type="ECO:0000256" key="3">
    <source>
        <dbReference type="ARBA" id="ARBA00005283"/>
    </source>
</evidence>
<proteinExistence type="inferred from homology"/>
<keyword evidence="10" id="KW-0234">DNA repair</keyword>
<evidence type="ECO:0000256" key="9">
    <source>
        <dbReference type="ARBA" id="ARBA00022842"/>
    </source>
</evidence>
<dbReference type="OMA" id="PNSMDFS"/>
<evidence type="ECO:0000256" key="10">
    <source>
        <dbReference type="ARBA" id="ARBA00023204"/>
    </source>
</evidence>
<dbReference type="KEGG" id="aplc:110983613"/>
<feature type="region of interest" description="Disordered" evidence="13">
    <location>
        <begin position="970"/>
        <end position="1092"/>
    </location>
</feature>
<dbReference type="Pfam" id="PF00752">
    <property type="entry name" value="XPG_N"/>
    <property type="match status" value="1"/>
</dbReference>
<dbReference type="CDD" id="cd09904">
    <property type="entry name" value="H3TH_XPG"/>
    <property type="match status" value="1"/>
</dbReference>
<evidence type="ECO:0000256" key="11">
    <source>
        <dbReference type="ARBA" id="ARBA00023242"/>
    </source>
</evidence>
<dbReference type="SUPFAM" id="SSF47807">
    <property type="entry name" value="5' to 3' exonuclease, C-terminal subdomain"/>
    <property type="match status" value="1"/>
</dbReference>
<dbReference type="Gene3D" id="1.10.150.20">
    <property type="entry name" value="5' to 3' exonuclease, C-terminal subdomain"/>
    <property type="match status" value="1"/>
</dbReference>
<dbReference type="GO" id="GO:0005634">
    <property type="term" value="C:nucleus"/>
    <property type="evidence" value="ECO:0007669"/>
    <property type="project" value="UniProtKB-SubCell"/>
</dbReference>
<dbReference type="RefSeq" id="XP_022098684.1">
    <property type="nucleotide sequence ID" value="XM_022242992.1"/>
</dbReference>
<evidence type="ECO:0000256" key="7">
    <source>
        <dbReference type="ARBA" id="ARBA00022763"/>
    </source>
</evidence>
<dbReference type="GeneID" id="110983613"/>
<feature type="domain" description="XPG-I" evidence="14">
    <location>
        <begin position="731"/>
        <end position="800"/>
    </location>
</feature>
<comment type="subcellular location">
    <subcellularLocation>
        <location evidence="2">Nucleus</location>
    </subcellularLocation>
</comment>
<comment type="similarity">
    <text evidence="3">Belongs to the XPG/RAD2 endonuclease family. XPG subfamily.</text>
</comment>
<dbReference type="InterPro" id="IPR006085">
    <property type="entry name" value="XPG_DNA_repair_N"/>
</dbReference>
<dbReference type="Proteomes" id="UP000694845">
    <property type="component" value="Unplaced"/>
</dbReference>
<dbReference type="PROSITE" id="PS00841">
    <property type="entry name" value="XPG_1"/>
    <property type="match status" value="1"/>
</dbReference>
<feature type="region of interest" description="Disordered" evidence="13">
    <location>
        <begin position="322"/>
        <end position="350"/>
    </location>
</feature>
<evidence type="ECO:0000256" key="12">
    <source>
        <dbReference type="ARBA" id="ARBA00038112"/>
    </source>
</evidence>
<dbReference type="PRINTS" id="PR00066">
    <property type="entry name" value="XRODRMPGMNTG"/>
</dbReference>
<dbReference type="InterPro" id="IPR006084">
    <property type="entry name" value="XPG/Rad2"/>
</dbReference>
<gene>
    <name evidence="17" type="primary">LOC110983613</name>
</gene>
<dbReference type="GO" id="GO:0017108">
    <property type="term" value="F:5'-flap endonuclease activity"/>
    <property type="evidence" value="ECO:0007669"/>
    <property type="project" value="UniProtKB-ARBA"/>
</dbReference>
<dbReference type="GO" id="GO:0003697">
    <property type="term" value="F:single-stranded DNA binding"/>
    <property type="evidence" value="ECO:0007669"/>
    <property type="project" value="InterPro"/>
</dbReference>
<name>A0A8B7YZA3_ACAPL</name>
<dbReference type="GO" id="GO:0008821">
    <property type="term" value="F:crossover junction DNA endonuclease activity"/>
    <property type="evidence" value="ECO:0007669"/>
    <property type="project" value="UniProtKB-ARBA"/>
</dbReference>
<evidence type="ECO:0000313" key="17">
    <source>
        <dbReference type="RefSeq" id="XP_022098684.1"/>
    </source>
</evidence>